<dbReference type="Gene3D" id="2.40.440.10">
    <property type="entry name" value="L,D-transpeptidase catalytic domain-like"/>
    <property type="match status" value="1"/>
</dbReference>
<dbReference type="RefSeq" id="WP_089609152.1">
    <property type="nucleotide sequence ID" value="NZ_CP022121.1"/>
</dbReference>
<reference evidence="11 12" key="1">
    <citation type="submission" date="2022-08" db="EMBL/GenBank/DDBJ databases">
        <title>Proteogenomics of the novel Dehalobacterium formicoaceticum strain EZ94 highlights a key role of methyltransferases during anaerobic dichloromethane degradation.</title>
        <authorList>
            <person name="Wasmund K."/>
        </authorList>
    </citation>
    <scope>NUCLEOTIDE SEQUENCE [LARGE SCALE GENOMIC DNA]</scope>
    <source>
        <strain evidence="11 12">EZ94</strain>
    </source>
</reference>
<evidence type="ECO:0000256" key="6">
    <source>
        <dbReference type="ARBA" id="ARBA00022960"/>
    </source>
</evidence>
<evidence type="ECO:0000259" key="10">
    <source>
        <dbReference type="PROSITE" id="PS52029"/>
    </source>
</evidence>
<dbReference type="Gene3D" id="1.10.101.10">
    <property type="entry name" value="PGBD-like superfamily/PGBD"/>
    <property type="match status" value="2"/>
</dbReference>
<evidence type="ECO:0000256" key="1">
    <source>
        <dbReference type="ARBA" id="ARBA00004752"/>
    </source>
</evidence>
<sequence>MLFCCIFFQGSLPSVACTDNLSCPELKHTEPVQSGAHILELQDLLQKAGFYSGKIDGSYGPRTEEGVRHFQEQQGLDANGVVGHNTWDALALLYEQVIATKKEKEGPKGVVTIKVDLNTHQLHILDDGQVFKTYPIAIGKSKTPSPVGEYKIIHKALNWGTGFGTRWMGLNVPWGIYGIHGTNKPGSIGQAASHGCFRMFNRDVEEIYPWIPMGTRVIVTGYTPDFRGFKRPLKVKSTGQDVAILQYRLQELGFQMDYADGRYGNATELAVKLFEAYHMMQVDGEADMEMLGRLNRYFPE</sequence>
<evidence type="ECO:0000313" key="11">
    <source>
        <dbReference type="EMBL" id="MCR6545583.1"/>
    </source>
</evidence>
<comment type="pathway">
    <text evidence="1 9">Cell wall biogenesis; peptidoglycan biosynthesis.</text>
</comment>
<dbReference type="SUPFAM" id="SSF47090">
    <property type="entry name" value="PGBD-like"/>
    <property type="match status" value="2"/>
</dbReference>
<dbReference type="CDD" id="cd16913">
    <property type="entry name" value="YkuD_like"/>
    <property type="match status" value="1"/>
</dbReference>
<evidence type="ECO:0000256" key="2">
    <source>
        <dbReference type="ARBA" id="ARBA00005992"/>
    </source>
</evidence>
<keyword evidence="6 9" id="KW-0133">Cell shape</keyword>
<comment type="similarity">
    <text evidence="2">Belongs to the YkuD family.</text>
</comment>
<dbReference type="SUPFAM" id="SSF141523">
    <property type="entry name" value="L,D-transpeptidase catalytic domain-like"/>
    <property type="match status" value="1"/>
</dbReference>
<dbReference type="PROSITE" id="PS52029">
    <property type="entry name" value="LD_TPASE"/>
    <property type="match status" value="1"/>
</dbReference>
<gene>
    <name evidence="11" type="ORF">NVS47_08670</name>
</gene>
<dbReference type="InterPro" id="IPR036365">
    <property type="entry name" value="PGBD-like_sf"/>
</dbReference>
<evidence type="ECO:0000256" key="3">
    <source>
        <dbReference type="ARBA" id="ARBA00022676"/>
    </source>
</evidence>
<feature type="active site" description="Proton donor/acceptor" evidence="9">
    <location>
        <position position="180"/>
    </location>
</feature>
<dbReference type="Pfam" id="PF03734">
    <property type="entry name" value="YkuD"/>
    <property type="match status" value="1"/>
</dbReference>
<dbReference type="Proteomes" id="UP001524944">
    <property type="component" value="Unassembled WGS sequence"/>
</dbReference>
<feature type="active site" description="Nucleophile" evidence="9">
    <location>
        <position position="196"/>
    </location>
</feature>
<dbReference type="PANTHER" id="PTHR30582:SF24">
    <property type="entry name" value="L,D-TRANSPEPTIDASE ERFK_SRFK-RELATED"/>
    <property type="match status" value="1"/>
</dbReference>
<evidence type="ECO:0000256" key="4">
    <source>
        <dbReference type="ARBA" id="ARBA00022679"/>
    </source>
</evidence>
<dbReference type="InterPro" id="IPR038063">
    <property type="entry name" value="Transpep_catalytic_dom"/>
</dbReference>
<feature type="domain" description="L,D-TPase catalytic" evidence="10">
    <location>
        <begin position="111"/>
        <end position="220"/>
    </location>
</feature>
<comment type="caution">
    <text evidence="11">The sequence shown here is derived from an EMBL/GenBank/DDBJ whole genome shotgun (WGS) entry which is preliminary data.</text>
</comment>
<organism evidence="11 12">
    <name type="scientific">Dehalobacterium formicoaceticum</name>
    <dbReference type="NCBI Taxonomy" id="51515"/>
    <lineage>
        <taxon>Bacteria</taxon>
        <taxon>Bacillati</taxon>
        <taxon>Bacillota</taxon>
        <taxon>Clostridia</taxon>
        <taxon>Eubacteriales</taxon>
        <taxon>Peptococcaceae</taxon>
        <taxon>Dehalobacterium</taxon>
    </lineage>
</organism>
<dbReference type="InterPro" id="IPR036366">
    <property type="entry name" value="PGBDSf"/>
</dbReference>
<name>A0ABT1Y3X9_9FIRM</name>
<dbReference type="InterPro" id="IPR005490">
    <property type="entry name" value="LD_TPept_cat_dom"/>
</dbReference>
<keyword evidence="3" id="KW-0328">Glycosyltransferase</keyword>
<protein>
    <submittedName>
        <fullName evidence="11">Peptidoglycan-binding protein</fullName>
    </submittedName>
</protein>
<evidence type="ECO:0000256" key="8">
    <source>
        <dbReference type="ARBA" id="ARBA00023316"/>
    </source>
</evidence>
<keyword evidence="4" id="KW-0808">Transferase</keyword>
<keyword evidence="5" id="KW-0378">Hydrolase</keyword>
<dbReference type="InterPro" id="IPR002477">
    <property type="entry name" value="Peptidoglycan-bd-like"/>
</dbReference>
<keyword evidence="7 9" id="KW-0573">Peptidoglycan synthesis</keyword>
<evidence type="ECO:0000256" key="9">
    <source>
        <dbReference type="PROSITE-ProRule" id="PRU01373"/>
    </source>
</evidence>
<dbReference type="EMBL" id="JANPWE010000003">
    <property type="protein sequence ID" value="MCR6545583.1"/>
    <property type="molecule type" value="Genomic_DNA"/>
</dbReference>
<keyword evidence="8 9" id="KW-0961">Cell wall biogenesis/degradation</keyword>
<keyword evidence="12" id="KW-1185">Reference proteome</keyword>
<proteinExistence type="inferred from homology"/>
<evidence type="ECO:0000256" key="7">
    <source>
        <dbReference type="ARBA" id="ARBA00022984"/>
    </source>
</evidence>
<evidence type="ECO:0000256" key="5">
    <source>
        <dbReference type="ARBA" id="ARBA00022801"/>
    </source>
</evidence>
<dbReference type="InterPro" id="IPR050979">
    <property type="entry name" value="LD-transpeptidase"/>
</dbReference>
<accession>A0ABT1Y3X9</accession>
<dbReference type="PANTHER" id="PTHR30582">
    <property type="entry name" value="L,D-TRANSPEPTIDASE"/>
    <property type="match status" value="1"/>
</dbReference>
<dbReference type="Pfam" id="PF01471">
    <property type="entry name" value="PG_binding_1"/>
    <property type="match status" value="2"/>
</dbReference>
<evidence type="ECO:0000313" key="12">
    <source>
        <dbReference type="Proteomes" id="UP001524944"/>
    </source>
</evidence>